<name>A0A841GWE2_9BACT</name>
<dbReference type="RefSeq" id="WP_170035745.1">
    <property type="nucleotide sequence ID" value="NZ_JABDTL010000001.1"/>
</dbReference>
<reference evidence="1 2" key="1">
    <citation type="submission" date="2020-08" db="EMBL/GenBank/DDBJ databases">
        <title>Genomic Encyclopedia of Type Strains, Phase IV (KMG-IV): sequencing the most valuable type-strain genomes for metagenomic binning, comparative biology and taxonomic classification.</title>
        <authorList>
            <person name="Goeker M."/>
        </authorList>
    </citation>
    <scope>NUCLEOTIDE SEQUENCE [LARGE SCALE GENOMIC DNA]</scope>
    <source>
        <strain evidence="1 2">DSM 29007</strain>
    </source>
</reference>
<comment type="caution">
    <text evidence="1">The sequence shown here is derived from an EMBL/GenBank/DDBJ whole genome shotgun (WGS) entry which is preliminary data.</text>
</comment>
<sequence>MTSSSTPPGFRLARGPRILARTAEAEVPVAEFPASGNPALDALRPVFARLCLAALSSGFSPDGSEAAETPPLELLGLALTACDEADVAFAVLNINDGLTPQARRALGEAWALVQEAIGARRGADSVHAEAARENRALLRGCVAADAVDRYVAALSAGADPGAAREAAVAAAIEPPAALDPAVETVWDLARECVTAWPQLGGEDPLSGADVVEWLAGMRDRFRRALQFRPR</sequence>
<accession>A0A841GWE2</accession>
<gene>
    <name evidence="1" type="ORF">HNQ61_001977</name>
</gene>
<dbReference type="Proteomes" id="UP000582837">
    <property type="component" value="Unassembled WGS sequence"/>
</dbReference>
<evidence type="ECO:0000313" key="2">
    <source>
        <dbReference type="Proteomes" id="UP000582837"/>
    </source>
</evidence>
<organism evidence="1 2">
    <name type="scientific">Longimicrobium terrae</name>
    <dbReference type="NCBI Taxonomy" id="1639882"/>
    <lineage>
        <taxon>Bacteria</taxon>
        <taxon>Pseudomonadati</taxon>
        <taxon>Gemmatimonadota</taxon>
        <taxon>Longimicrobiia</taxon>
        <taxon>Longimicrobiales</taxon>
        <taxon>Longimicrobiaceae</taxon>
        <taxon>Longimicrobium</taxon>
    </lineage>
</organism>
<dbReference type="AlphaFoldDB" id="A0A841GWE2"/>
<evidence type="ECO:0000313" key="1">
    <source>
        <dbReference type="EMBL" id="MBB6070358.1"/>
    </source>
</evidence>
<protein>
    <submittedName>
        <fullName evidence="1">Uncharacterized protein</fullName>
    </submittedName>
</protein>
<dbReference type="EMBL" id="JACHIA010000004">
    <property type="protein sequence ID" value="MBB6070358.1"/>
    <property type="molecule type" value="Genomic_DNA"/>
</dbReference>
<keyword evidence="2" id="KW-1185">Reference proteome</keyword>
<proteinExistence type="predicted"/>